<organism evidence="2 3">
    <name type="scientific">Aspergillus cavernicola</name>
    <dbReference type="NCBI Taxonomy" id="176166"/>
    <lineage>
        <taxon>Eukaryota</taxon>
        <taxon>Fungi</taxon>
        <taxon>Dikarya</taxon>
        <taxon>Ascomycota</taxon>
        <taxon>Pezizomycotina</taxon>
        <taxon>Eurotiomycetes</taxon>
        <taxon>Eurotiomycetidae</taxon>
        <taxon>Eurotiales</taxon>
        <taxon>Aspergillaceae</taxon>
        <taxon>Aspergillus</taxon>
        <taxon>Aspergillus subgen. Nidulantes</taxon>
    </lineage>
</organism>
<keyword evidence="1" id="KW-0472">Membrane</keyword>
<evidence type="ECO:0000313" key="3">
    <source>
        <dbReference type="Proteomes" id="UP001610335"/>
    </source>
</evidence>
<comment type="caution">
    <text evidence="2">The sequence shown here is derived from an EMBL/GenBank/DDBJ whole genome shotgun (WGS) entry which is preliminary data.</text>
</comment>
<name>A0ABR4HDM0_9EURO</name>
<evidence type="ECO:0000313" key="2">
    <source>
        <dbReference type="EMBL" id="KAL2813497.1"/>
    </source>
</evidence>
<proteinExistence type="predicted"/>
<keyword evidence="3" id="KW-1185">Reference proteome</keyword>
<dbReference type="Proteomes" id="UP001610335">
    <property type="component" value="Unassembled WGS sequence"/>
</dbReference>
<evidence type="ECO:0000256" key="1">
    <source>
        <dbReference type="SAM" id="Phobius"/>
    </source>
</evidence>
<accession>A0ABR4HDM0</accession>
<reference evidence="2 3" key="1">
    <citation type="submission" date="2024-07" db="EMBL/GenBank/DDBJ databases">
        <title>Section-level genome sequencing and comparative genomics of Aspergillus sections Usti and Cavernicolus.</title>
        <authorList>
            <consortium name="Lawrence Berkeley National Laboratory"/>
            <person name="Nybo J.L."/>
            <person name="Vesth T.C."/>
            <person name="Theobald S."/>
            <person name="Frisvad J.C."/>
            <person name="Larsen T.O."/>
            <person name="Kjaerboelling I."/>
            <person name="Rothschild-Mancinelli K."/>
            <person name="Lyhne E.K."/>
            <person name="Kogle M.E."/>
            <person name="Barry K."/>
            <person name="Clum A."/>
            <person name="Na H."/>
            <person name="Ledsgaard L."/>
            <person name="Lin J."/>
            <person name="Lipzen A."/>
            <person name="Kuo A."/>
            <person name="Riley R."/>
            <person name="Mondo S."/>
            <person name="LaButti K."/>
            <person name="Haridas S."/>
            <person name="Pangalinan J."/>
            <person name="Salamov A.A."/>
            <person name="Simmons B.A."/>
            <person name="Magnuson J.K."/>
            <person name="Chen J."/>
            <person name="Drula E."/>
            <person name="Henrissat B."/>
            <person name="Wiebenga A."/>
            <person name="Lubbers R.J."/>
            <person name="Gomes A.C."/>
            <person name="Makela M.R."/>
            <person name="Stajich J."/>
            <person name="Grigoriev I.V."/>
            <person name="Mortensen U.H."/>
            <person name="De vries R.P."/>
            <person name="Baker S.E."/>
            <person name="Andersen M.R."/>
        </authorList>
    </citation>
    <scope>NUCLEOTIDE SEQUENCE [LARGE SCALE GENOMIC DNA]</scope>
    <source>
        <strain evidence="2 3">CBS 600.67</strain>
    </source>
</reference>
<keyword evidence="1" id="KW-0812">Transmembrane</keyword>
<dbReference type="EMBL" id="JBFXLS010000142">
    <property type="protein sequence ID" value="KAL2813497.1"/>
    <property type="molecule type" value="Genomic_DNA"/>
</dbReference>
<sequence>MCKNSTLISRVGIPVAGFSVLALSLTLPHYYSSIHPSDCVLLFLHSIPHPTLLLVSRSTFIPFSITSTSHSLPFLASTLTRSY</sequence>
<protein>
    <recommendedName>
        <fullName evidence="4">Secreted protein</fullName>
    </recommendedName>
</protein>
<keyword evidence="1" id="KW-1133">Transmembrane helix</keyword>
<gene>
    <name evidence="2" type="ORF">BDW59DRAFT_30809</name>
</gene>
<evidence type="ECO:0008006" key="4">
    <source>
        <dbReference type="Google" id="ProtNLM"/>
    </source>
</evidence>
<feature type="transmembrane region" description="Helical" evidence="1">
    <location>
        <begin position="12"/>
        <end position="31"/>
    </location>
</feature>